<dbReference type="SUPFAM" id="SSF49319">
    <property type="entry name" value="Actinoxanthin-like"/>
    <property type="match status" value="1"/>
</dbReference>
<dbReference type="RefSeq" id="WP_173082216.1">
    <property type="nucleotide sequence ID" value="NZ_BLPG01000001.1"/>
</dbReference>
<feature type="chain" id="PRO_5028884935" evidence="2">
    <location>
        <begin position="23"/>
        <end position="212"/>
    </location>
</feature>
<dbReference type="InterPro" id="IPR027273">
    <property type="entry name" value="Neocarzinostatin-like"/>
</dbReference>
<gene>
    <name evidence="3" type="ORF">Prum_085350</name>
</gene>
<organism evidence="3 4">
    <name type="scientific">Phytohabitans rumicis</name>
    <dbReference type="NCBI Taxonomy" id="1076125"/>
    <lineage>
        <taxon>Bacteria</taxon>
        <taxon>Bacillati</taxon>
        <taxon>Actinomycetota</taxon>
        <taxon>Actinomycetes</taxon>
        <taxon>Micromonosporales</taxon>
        <taxon>Micromonosporaceae</taxon>
    </lineage>
</organism>
<reference evidence="3 4" key="1">
    <citation type="submission" date="2020-03" db="EMBL/GenBank/DDBJ databases">
        <title>Whole genome shotgun sequence of Phytohabitans rumicis NBRC 108638.</title>
        <authorList>
            <person name="Komaki H."/>
            <person name="Tamura T."/>
        </authorList>
    </citation>
    <scope>NUCLEOTIDE SEQUENCE [LARGE SCALE GENOMIC DNA]</scope>
    <source>
        <strain evidence="3 4">NBRC 108638</strain>
    </source>
</reference>
<sequence>MRISVVAAICGIALLSAGPAYADTTVRGPGGQKLTVSKTSGLNRAGETVTVSGSGYDEKKGIYVAYCVDNGAGKLPTPCGGGADTSGSLGASHWISSNPPSYGEGLAVPYGPGGSFRVRITVTPKIGDIDCTVRKCAVVTRNDHTRSADRSQDARAPIAFAPKQAAAPKTTAPKTTAPKTSAPTTTTPAPEPSQAAASTPAPATPPADAPSK</sequence>
<feature type="region of interest" description="Disordered" evidence="1">
    <location>
        <begin position="142"/>
        <end position="212"/>
    </location>
</feature>
<dbReference type="Gene3D" id="2.60.40.230">
    <property type="entry name" value="Neocarzinostatin-like"/>
    <property type="match status" value="1"/>
</dbReference>
<evidence type="ECO:0000256" key="2">
    <source>
        <dbReference type="SAM" id="SignalP"/>
    </source>
</evidence>
<name>A0A6V8LCE5_9ACTN</name>
<reference evidence="3 4" key="2">
    <citation type="submission" date="2020-03" db="EMBL/GenBank/DDBJ databases">
        <authorList>
            <person name="Ichikawa N."/>
            <person name="Kimura A."/>
            <person name="Kitahashi Y."/>
            <person name="Uohara A."/>
        </authorList>
    </citation>
    <scope>NUCLEOTIDE SEQUENCE [LARGE SCALE GENOMIC DNA]</scope>
    <source>
        <strain evidence="3 4">NBRC 108638</strain>
    </source>
</reference>
<dbReference type="Proteomes" id="UP000482960">
    <property type="component" value="Unassembled WGS sequence"/>
</dbReference>
<feature type="compositionally biased region" description="Pro residues" evidence="1">
    <location>
        <begin position="202"/>
        <end position="212"/>
    </location>
</feature>
<keyword evidence="2" id="KW-0732">Signal</keyword>
<feature type="compositionally biased region" description="Low complexity" evidence="1">
    <location>
        <begin position="154"/>
        <end position="201"/>
    </location>
</feature>
<evidence type="ECO:0000313" key="3">
    <source>
        <dbReference type="EMBL" id="GFJ94893.1"/>
    </source>
</evidence>
<evidence type="ECO:0000313" key="4">
    <source>
        <dbReference type="Proteomes" id="UP000482960"/>
    </source>
</evidence>
<feature type="compositionally biased region" description="Basic and acidic residues" evidence="1">
    <location>
        <begin position="142"/>
        <end position="153"/>
    </location>
</feature>
<proteinExistence type="predicted"/>
<dbReference type="EMBL" id="BLPG01000001">
    <property type="protein sequence ID" value="GFJ94893.1"/>
    <property type="molecule type" value="Genomic_DNA"/>
</dbReference>
<evidence type="ECO:0000256" key="1">
    <source>
        <dbReference type="SAM" id="MobiDB-lite"/>
    </source>
</evidence>
<feature type="signal peptide" evidence="2">
    <location>
        <begin position="1"/>
        <end position="22"/>
    </location>
</feature>
<dbReference type="AlphaFoldDB" id="A0A6V8LCE5"/>
<keyword evidence="4" id="KW-1185">Reference proteome</keyword>
<protein>
    <submittedName>
        <fullName evidence="3">Uncharacterized protein</fullName>
    </submittedName>
</protein>
<accession>A0A6V8LCE5</accession>
<comment type="caution">
    <text evidence="3">The sequence shown here is derived from an EMBL/GenBank/DDBJ whole genome shotgun (WGS) entry which is preliminary data.</text>
</comment>